<reference evidence="2" key="2">
    <citation type="journal article" date="2019" name="BMC Genomics">
        <title>Complete genome sequence analysis of the thermoacidophilic verrucomicrobial methanotroph 'Candidatus Methylacidiphilum kamchatkense' strain Kam1 and comparison with its closest relatives.</title>
        <authorList>
            <person name="Kruse T."/>
            <person name="Ratnadevi C.M."/>
            <person name="Erikstad H.A."/>
            <person name="Birkeland N.K."/>
        </authorList>
    </citation>
    <scope>NUCLEOTIDE SEQUENCE</scope>
    <source>
        <strain evidence="2">Kam1</strain>
    </source>
</reference>
<sequence>MKLVPLIGSGVAGPLGVLHLPRMWLKCILAAKGMLADGYPDLGKGFDAMTMSALNLTEDEVRNYIRTNLPSYTEFEAWIVQKNGGKIDGAKVAAHNRAVLQYHHDAETKKAILEEAGLKDDGSMPDAVTLNAIDDFTCFHKWLKSQ</sequence>
<dbReference type="STRING" id="1202785.A946_04145"/>
<gene>
    <name evidence="2" type="primary">phyH</name>
    <name evidence="1" type="ORF">A946_04145</name>
    <name evidence="2" type="ORF">kam1_722</name>
</gene>
<evidence type="ECO:0000313" key="3">
    <source>
        <dbReference type="Proteomes" id="UP000031594"/>
    </source>
</evidence>
<evidence type="ECO:0000313" key="2">
    <source>
        <dbReference type="EMBL" id="QDQ41968.1"/>
    </source>
</evidence>
<evidence type="ECO:0000313" key="4">
    <source>
        <dbReference type="Proteomes" id="UP000315925"/>
    </source>
</evidence>
<dbReference type="KEGG" id="mkc:kam1_722"/>
<dbReference type="Proteomes" id="UP000315925">
    <property type="component" value="Chromosome"/>
</dbReference>
<dbReference type="AlphaFoldDB" id="A0A0C1RUJ6"/>
<accession>A0A0C1RUJ6</accession>
<dbReference type="EMBL" id="CP037899">
    <property type="protein sequence ID" value="QDQ41968.1"/>
    <property type="molecule type" value="Genomic_DNA"/>
</dbReference>
<reference evidence="4" key="3">
    <citation type="submission" date="2019-03" db="EMBL/GenBank/DDBJ databases">
        <title>Complete genome of Methylacidiphilum kamchatkense Kam1.</title>
        <authorList>
            <person name="Kruse T."/>
            <person name="Murarilal Ratnadevi C."/>
            <person name="Erikstad H.-A."/>
            <person name="Birkeland N.-K."/>
        </authorList>
    </citation>
    <scope>NUCLEOTIDE SEQUENCE [LARGE SCALE GENOMIC DNA]</scope>
    <source>
        <strain evidence="4">kam1</strain>
    </source>
</reference>
<keyword evidence="1" id="KW-0560">Oxidoreductase</keyword>
<dbReference type="RefSeq" id="WP_039721122.1">
    <property type="nucleotide sequence ID" value="NZ_CP037899.1"/>
</dbReference>
<name>A0A0C1RUJ6_9BACT</name>
<organism evidence="2 4">
    <name type="scientific">Methylacidiphilum kamchatkense Kam1</name>
    <dbReference type="NCBI Taxonomy" id="1202785"/>
    <lineage>
        <taxon>Bacteria</taxon>
        <taxon>Pseudomonadati</taxon>
        <taxon>Verrucomicrobiota</taxon>
        <taxon>Methylacidiphilae</taxon>
        <taxon>Methylacidiphilales</taxon>
        <taxon>Methylacidiphilaceae</taxon>
        <taxon>Methylacidiphilum (ex Ratnadevi et al. 2023)</taxon>
    </lineage>
</organism>
<keyword evidence="1" id="KW-0223">Dioxygenase</keyword>
<keyword evidence="3" id="KW-1185">Reference proteome</keyword>
<protein>
    <submittedName>
        <fullName evidence="2">PhyH</fullName>
    </submittedName>
    <submittedName>
        <fullName evidence="1">Phytanoyl-CoA dioxygenase</fullName>
    </submittedName>
</protein>
<proteinExistence type="predicted"/>
<dbReference type="Proteomes" id="UP000031594">
    <property type="component" value="Unassembled WGS sequence"/>
</dbReference>
<dbReference type="GO" id="GO:0051213">
    <property type="term" value="F:dioxygenase activity"/>
    <property type="evidence" value="ECO:0007669"/>
    <property type="project" value="UniProtKB-KW"/>
</dbReference>
<dbReference type="EMBL" id="JQNX01000003">
    <property type="protein sequence ID" value="KIE58646.1"/>
    <property type="molecule type" value="Genomic_DNA"/>
</dbReference>
<dbReference type="OrthoDB" id="191133at2"/>
<evidence type="ECO:0000313" key="1">
    <source>
        <dbReference type="EMBL" id="KIE58646.1"/>
    </source>
</evidence>
<reference evidence="1 3" key="1">
    <citation type="submission" date="2014-08" db="EMBL/GenBank/DDBJ databases">
        <title>Methylacidiphilum kamchatkense strain Kam1 draft genome sequence.</title>
        <authorList>
            <person name="Birkeland N.-K."/>
            <person name="Erikstad H.A."/>
        </authorList>
    </citation>
    <scope>NUCLEOTIDE SEQUENCE [LARGE SCALE GENOMIC DNA]</scope>
    <source>
        <strain evidence="1 3">Kam1</strain>
    </source>
</reference>